<accession>A0A381RIX6</accession>
<protein>
    <recommendedName>
        <fullName evidence="2">DUF1552 domain-containing protein</fullName>
    </recommendedName>
</protein>
<sequence>MGTALPRRTFLRGMGTAVALPFLDAMTPAFAAPSASITRVAFVYTANGVIMKDWTPAEEGAGFTLTNTLLPVAPFHDQLLVVSGLAHRNGEALGDGPGDHARAGASWLTGAHPKKTRGADIRNGLSVDQMLAEDIGRSTPLPSLELGLQDVRMVGGCDSGYSCAYSNTLSWSSPTTPLPYETNPRRVFERLFGDGDTTDPAVRAVQSRQNRSLLDFVIDDANRLNPSLGVGDRRKLSDYLDSVREVERRIQNVERQEQVELPALDRPDGVPPTFEEHVQLMSDLVAIAFQADLTRVVTLMYSREGGNRTYRSIGVPDAHHGLSHHQNDSERMARLQLIDRHHVAMLAYFLGKLQDAQDENGSVLDNSMVVYGSSLSDSNAHTHDNLPTLLAGGGSGALRGGRHLRYPDGTPMTNLFVTMLDKLGSHRDAVGDSTGHIEHLSGL</sequence>
<dbReference type="InterPro" id="IPR011447">
    <property type="entry name" value="DUF1552"/>
</dbReference>
<name>A0A381RIX6_9ZZZZ</name>
<dbReference type="EMBL" id="UINC01001955">
    <property type="protein sequence ID" value="SUZ91184.1"/>
    <property type="molecule type" value="Genomic_DNA"/>
</dbReference>
<dbReference type="InterPro" id="IPR006311">
    <property type="entry name" value="TAT_signal"/>
</dbReference>
<evidence type="ECO:0000313" key="1">
    <source>
        <dbReference type="EMBL" id="SUZ91184.1"/>
    </source>
</evidence>
<proteinExistence type="predicted"/>
<dbReference type="PROSITE" id="PS51318">
    <property type="entry name" value="TAT"/>
    <property type="match status" value="1"/>
</dbReference>
<evidence type="ECO:0008006" key="2">
    <source>
        <dbReference type="Google" id="ProtNLM"/>
    </source>
</evidence>
<organism evidence="1">
    <name type="scientific">marine metagenome</name>
    <dbReference type="NCBI Taxonomy" id="408172"/>
    <lineage>
        <taxon>unclassified sequences</taxon>
        <taxon>metagenomes</taxon>
        <taxon>ecological metagenomes</taxon>
    </lineage>
</organism>
<dbReference type="AlphaFoldDB" id="A0A381RIX6"/>
<reference evidence="1" key="1">
    <citation type="submission" date="2018-05" db="EMBL/GenBank/DDBJ databases">
        <authorList>
            <person name="Lanie J.A."/>
            <person name="Ng W.-L."/>
            <person name="Kazmierczak K.M."/>
            <person name="Andrzejewski T.M."/>
            <person name="Davidsen T.M."/>
            <person name="Wayne K.J."/>
            <person name="Tettelin H."/>
            <person name="Glass J.I."/>
            <person name="Rusch D."/>
            <person name="Podicherti R."/>
            <person name="Tsui H.-C.T."/>
            <person name="Winkler M.E."/>
        </authorList>
    </citation>
    <scope>NUCLEOTIDE SEQUENCE</scope>
</reference>
<dbReference type="Pfam" id="PF07586">
    <property type="entry name" value="HXXSHH"/>
    <property type="match status" value="1"/>
</dbReference>
<gene>
    <name evidence="1" type="ORF">METZ01_LOCUS44038</name>
</gene>